<evidence type="ECO:0000313" key="1">
    <source>
        <dbReference type="EMBL" id="KAF2273175.1"/>
    </source>
</evidence>
<keyword evidence="2" id="KW-1185">Reference proteome</keyword>
<name>A0A6A6JA13_WESOR</name>
<dbReference type="EMBL" id="ML986512">
    <property type="protein sequence ID" value="KAF2273175.1"/>
    <property type="molecule type" value="Genomic_DNA"/>
</dbReference>
<proteinExistence type="predicted"/>
<dbReference type="AlphaFoldDB" id="A0A6A6JA13"/>
<sequence>MPSLCREYPKFQFRTWLGQAQIRPRTQQSVCVCYSCFFPQARVGCGYTLGRSRLILRLAIALSSRNRSYFVFVLARRDDRAGDAGSRSRVLRLRQRLRINRRAREVLRGGKRSHRLRTWLERRGRGRCCCSVYVTRTWNDAEEFVEGTVASKHAHAVPAVGEAWSLLARMETSVAVNSSHAVAACCALFEGVCSLLLGLTSGSLGVTAAAVARGSWRSRSAGGFFRPGAGTLSRCSLAAGGTRDGDSDFILVLRIPALWSYSGCCS</sequence>
<accession>A0A6A6JA13</accession>
<dbReference type="RefSeq" id="XP_033650714.1">
    <property type="nucleotide sequence ID" value="XM_033802039.1"/>
</dbReference>
<protein>
    <submittedName>
        <fullName evidence="1">Uncharacterized protein</fullName>
    </submittedName>
</protein>
<evidence type="ECO:0000313" key="2">
    <source>
        <dbReference type="Proteomes" id="UP000800097"/>
    </source>
</evidence>
<gene>
    <name evidence="1" type="ORF">EI97DRAFT_481060</name>
</gene>
<dbReference type="Proteomes" id="UP000800097">
    <property type="component" value="Unassembled WGS sequence"/>
</dbReference>
<reference evidence="1" key="1">
    <citation type="journal article" date="2020" name="Stud. Mycol.">
        <title>101 Dothideomycetes genomes: a test case for predicting lifestyles and emergence of pathogens.</title>
        <authorList>
            <person name="Haridas S."/>
            <person name="Albert R."/>
            <person name="Binder M."/>
            <person name="Bloem J."/>
            <person name="Labutti K."/>
            <person name="Salamov A."/>
            <person name="Andreopoulos B."/>
            <person name="Baker S."/>
            <person name="Barry K."/>
            <person name="Bills G."/>
            <person name="Bluhm B."/>
            <person name="Cannon C."/>
            <person name="Castanera R."/>
            <person name="Culley D."/>
            <person name="Daum C."/>
            <person name="Ezra D."/>
            <person name="Gonzalez J."/>
            <person name="Henrissat B."/>
            <person name="Kuo A."/>
            <person name="Liang C."/>
            <person name="Lipzen A."/>
            <person name="Lutzoni F."/>
            <person name="Magnuson J."/>
            <person name="Mondo S."/>
            <person name="Nolan M."/>
            <person name="Ohm R."/>
            <person name="Pangilinan J."/>
            <person name="Park H.-J."/>
            <person name="Ramirez L."/>
            <person name="Alfaro M."/>
            <person name="Sun H."/>
            <person name="Tritt A."/>
            <person name="Yoshinaga Y."/>
            <person name="Zwiers L.-H."/>
            <person name="Turgeon B."/>
            <person name="Goodwin S."/>
            <person name="Spatafora J."/>
            <person name="Crous P."/>
            <person name="Grigoriev I."/>
        </authorList>
    </citation>
    <scope>NUCLEOTIDE SEQUENCE</scope>
    <source>
        <strain evidence="1">CBS 379.55</strain>
    </source>
</reference>
<dbReference type="GeneID" id="54555214"/>
<organism evidence="1 2">
    <name type="scientific">Westerdykella ornata</name>
    <dbReference type="NCBI Taxonomy" id="318751"/>
    <lineage>
        <taxon>Eukaryota</taxon>
        <taxon>Fungi</taxon>
        <taxon>Dikarya</taxon>
        <taxon>Ascomycota</taxon>
        <taxon>Pezizomycotina</taxon>
        <taxon>Dothideomycetes</taxon>
        <taxon>Pleosporomycetidae</taxon>
        <taxon>Pleosporales</taxon>
        <taxon>Sporormiaceae</taxon>
        <taxon>Westerdykella</taxon>
    </lineage>
</organism>